<accession>A0AAV9E429</accession>
<name>A0AAV9E429_ACOCL</name>
<organism evidence="1 2">
    <name type="scientific">Acorus calamus</name>
    <name type="common">Sweet flag</name>
    <dbReference type="NCBI Taxonomy" id="4465"/>
    <lineage>
        <taxon>Eukaryota</taxon>
        <taxon>Viridiplantae</taxon>
        <taxon>Streptophyta</taxon>
        <taxon>Embryophyta</taxon>
        <taxon>Tracheophyta</taxon>
        <taxon>Spermatophyta</taxon>
        <taxon>Magnoliopsida</taxon>
        <taxon>Liliopsida</taxon>
        <taxon>Acoraceae</taxon>
        <taxon>Acorus</taxon>
    </lineage>
</organism>
<sequence length="69" mass="7911">MENQNNKHLPIHIQVKRIKQEDQKRIDDSFRVRAPPLCLKTTDVAFRELTGQLSRSPLGRTTRAVSVGD</sequence>
<dbReference type="PANTHER" id="PTHR34780:SF5">
    <property type="entry name" value="OS02G0733900 PROTEIN"/>
    <property type="match status" value="1"/>
</dbReference>
<proteinExistence type="predicted"/>
<dbReference type="PANTHER" id="PTHR34780">
    <property type="entry name" value="OS08G0427800 PROTEIN"/>
    <property type="match status" value="1"/>
</dbReference>
<reference evidence="1" key="2">
    <citation type="submission" date="2023-06" db="EMBL/GenBank/DDBJ databases">
        <authorList>
            <person name="Ma L."/>
            <person name="Liu K.-W."/>
            <person name="Li Z."/>
            <person name="Hsiao Y.-Y."/>
            <person name="Qi Y."/>
            <person name="Fu T."/>
            <person name="Tang G."/>
            <person name="Zhang D."/>
            <person name="Sun W.-H."/>
            <person name="Liu D.-K."/>
            <person name="Li Y."/>
            <person name="Chen G.-Z."/>
            <person name="Liu X.-D."/>
            <person name="Liao X.-Y."/>
            <person name="Jiang Y.-T."/>
            <person name="Yu X."/>
            <person name="Hao Y."/>
            <person name="Huang J."/>
            <person name="Zhao X.-W."/>
            <person name="Ke S."/>
            <person name="Chen Y.-Y."/>
            <person name="Wu W.-L."/>
            <person name="Hsu J.-L."/>
            <person name="Lin Y.-F."/>
            <person name="Huang M.-D."/>
            <person name="Li C.-Y."/>
            <person name="Huang L."/>
            <person name="Wang Z.-W."/>
            <person name="Zhao X."/>
            <person name="Zhong W.-Y."/>
            <person name="Peng D.-H."/>
            <person name="Ahmad S."/>
            <person name="Lan S."/>
            <person name="Zhang J.-S."/>
            <person name="Tsai W.-C."/>
            <person name="Van De Peer Y."/>
            <person name="Liu Z.-J."/>
        </authorList>
    </citation>
    <scope>NUCLEOTIDE SEQUENCE</scope>
    <source>
        <strain evidence="1">CP</strain>
        <tissue evidence="1">Leaves</tissue>
    </source>
</reference>
<gene>
    <name evidence="1" type="ORF">QJS10_CPA09g00389</name>
</gene>
<reference evidence="1" key="1">
    <citation type="journal article" date="2023" name="Nat. Commun.">
        <title>Diploid and tetraploid genomes of Acorus and the evolution of monocots.</title>
        <authorList>
            <person name="Ma L."/>
            <person name="Liu K.W."/>
            <person name="Li Z."/>
            <person name="Hsiao Y.Y."/>
            <person name="Qi Y."/>
            <person name="Fu T."/>
            <person name="Tang G.D."/>
            <person name="Zhang D."/>
            <person name="Sun W.H."/>
            <person name="Liu D.K."/>
            <person name="Li Y."/>
            <person name="Chen G.Z."/>
            <person name="Liu X.D."/>
            <person name="Liao X.Y."/>
            <person name="Jiang Y.T."/>
            <person name="Yu X."/>
            <person name="Hao Y."/>
            <person name="Huang J."/>
            <person name="Zhao X.W."/>
            <person name="Ke S."/>
            <person name="Chen Y.Y."/>
            <person name="Wu W.L."/>
            <person name="Hsu J.L."/>
            <person name="Lin Y.F."/>
            <person name="Huang M.D."/>
            <person name="Li C.Y."/>
            <person name="Huang L."/>
            <person name="Wang Z.W."/>
            <person name="Zhao X."/>
            <person name="Zhong W.Y."/>
            <person name="Peng D.H."/>
            <person name="Ahmad S."/>
            <person name="Lan S."/>
            <person name="Zhang J.S."/>
            <person name="Tsai W.C."/>
            <person name="Van de Peer Y."/>
            <person name="Liu Z.J."/>
        </authorList>
    </citation>
    <scope>NUCLEOTIDE SEQUENCE</scope>
    <source>
        <strain evidence="1">CP</strain>
    </source>
</reference>
<evidence type="ECO:0000313" key="1">
    <source>
        <dbReference type="EMBL" id="KAK1308421.1"/>
    </source>
</evidence>
<dbReference type="Proteomes" id="UP001180020">
    <property type="component" value="Unassembled WGS sequence"/>
</dbReference>
<protein>
    <submittedName>
        <fullName evidence="1">Uncharacterized protein</fullName>
    </submittedName>
</protein>
<keyword evidence="2" id="KW-1185">Reference proteome</keyword>
<dbReference type="EMBL" id="JAUJYO010000009">
    <property type="protein sequence ID" value="KAK1308421.1"/>
    <property type="molecule type" value="Genomic_DNA"/>
</dbReference>
<dbReference type="AlphaFoldDB" id="A0AAV9E429"/>
<evidence type="ECO:0000313" key="2">
    <source>
        <dbReference type="Proteomes" id="UP001180020"/>
    </source>
</evidence>
<comment type="caution">
    <text evidence="1">The sequence shown here is derived from an EMBL/GenBank/DDBJ whole genome shotgun (WGS) entry which is preliminary data.</text>
</comment>